<evidence type="ECO:0000256" key="6">
    <source>
        <dbReference type="ARBA" id="ARBA00022989"/>
    </source>
</evidence>
<keyword evidence="5 10" id="KW-0812">Transmembrane</keyword>
<dbReference type="RefSeq" id="WP_053982567.1">
    <property type="nucleotide sequence ID" value="NZ_JAQIFT010000028.1"/>
</dbReference>
<evidence type="ECO:0000256" key="5">
    <source>
        <dbReference type="ARBA" id="ARBA00022692"/>
    </source>
</evidence>
<evidence type="ECO:0000313" key="11">
    <source>
        <dbReference type="EMBL" id="MDA3731154.1"/>
    </source>
</evidence>
<keyword evidence="7 10" id="KW-0406">Ion transport</keyword>
<keyword evidence="9 10" id="KW-0170">Cobalt</keyword>
<proteinExistence type="inferred from homology"/>
<dbReference type="AlphaFoldDB" id="A0AA42DLP5"/>
<organism evidence="11 12">
    <name type="scientific">Holtiella tumoricola</name>
    <dbReference type="NCBI Taxonomy" id="3018743"/>
    <lineage>
        <taxon>Bacteria</taxon>
        <taxon>Bacillati</taxon>
        <taxon>Bacillota</taxon>
        <taxon>Clostridia</taxon>
        <taxon>Lachnospirales</taxon>
        <taxon>Cellulosilyticaceae</taxon>
        <taxon>Holtiella</taxon>
    </lineage>
</organism>
<keyword evidence="12" id="KW-1185">Reference proteome</keyword>
<dbReference type="PANTHER" id="PTHR38662">
    <property type="entry name" value="COBALT TRANSPORT PROTEIN CBIN"/>
    <property type="match status" value="1"/>
</dbReference>
<dbReference type="GO" id="GO:0005886">
    <property type="term" value="C:plasma membrane"/>
    <property type="evidence" value="ECO:0007669"/>
    <property type="project" value="UniProtKB-SubCell"/>
</dbReference>
<dbReference type="HAMAP" id="MF_00330">
    <property type="entry name" value="CbiN"/>
    <property type="match status" value="1"/>
</dbReference>
<evidence type="ECO:0000256" key="3">
    <source>
        <dbReference type="ARBA" id="ARBA00022475"/>
    </source>
</evidence>
<keyword evidence="3 10" id="KW-1003">Cell membrane</keyword>
<feature type="transmembrane region" description="Helical" evidence="10">
    <location>
        <begin position="68"/>
        <end position="88"/>
    </location>
</feature>
<evidence type="ECO:0000256" key="10">
    <source>
        <dbReference type="HAMAP-Rule" id="MF_00330"/>
    </source>
</evidence>
<dbReference type="GO" id="GO:0009236">
    <property type="term" value="P:cobalamin biosynthetic process"/>
    <property type="evidence" value="ECO:0007669"/>
    <property type="project" value="UniProtKB-UniRule"/>
</dbReference>
<evidence type="ECO:0000256" key="2">
    <source>
        <dbReference type="ARBA" id="ARBA00022448"/>
    </source>
</evidence>
<evidence type="ECO:0000256" key="9">
    <source>
        <dbReference type="ARBA" id="ARBA00023285"/>
    </source>
</evidence>
<dbReference type="Pfam" id="PF02553">
    <property type="entry name" value="CbiN"/>
    <property type="match status" value="1"/>
</dbReference>
<dbReference type="EMBL" id="JAQIFT010000028">
    <property type="protein sequence ID" value="MDA3731154.1"/>
    <property type="molecule type" value="Genomic_DNA"/>
</dbReference>
<evidence type="ECO:0000313" key="12">
    <source>
        <dbReference type="Proteomes" id="UP001169242"/>
    </source>
</evidence>
<keyword evidence="8 10" id="KW-0472">Membrane</keyword>
<keyword evidence="4 10" id="KW-0169">Cobalamin biosynthesis</keyword>
<dbReference type="PANTHER" id="PTHR38662:SF1">
    <property type="entry name" value="COBALT TRANSPORT PROTEIN CBIN"/>
    <property type="match status" value="1"/>
</dbReference>
<comment type="pathway">
    <text evidence="10">Cofactor biosynthesis; adenosylcobalamin biosynthesis.</text>
</comment>
<protein>
    <recommendedName>
        <fullName evidence="10">Cobalt transport protein CbiN</fullName>
    </recommendedName>
    <alternativeName>
        <fullName evidence="10">Energy-coupling factor transporter probable substrate-capture protein CbiN</fullName>
        <shortName evidence="10">ECF transporter S component CbiN</shortName>
    </alternativeName>
</protein>
<comment type="function">
    <text evidence="10">Part of the energy-coupling factor (ECF) transporter complex CbiMNOQ involved in cobalt import.</text>
</comment>
<feature type="transmembrane region" description="Helical" evidence="10">
    <location>
        <begin position="9"/>
        <end position="27"/>
    </location>
</feature>
<evidence type="ECO:0000256" key="1">
    <source>
        <dbReference type="ARBA" id="ARBA00022426"/>
    </source>
</evidence>
<name>A0AA42DLP5_9FIRM</name>
<comment type="subunit">
    <text evidence="10">Forms an energy-coupling factor (ECF) transporter complex composed of an ATP-binding protein (A component, CbiO), a transmembrane protein (T component, CbiQ) and 2 possible substrate-capture proteins (S components, CbiM and CbiN) of unknown stoichimetry.</text>
</comment>
<evidence type="ECO:0000256" key="4">
    <source>
        <dbReference type="ARBA" id="ARBA00022573"/>
    </source>
</evidence>
<reference evidence="11" key="1">
    <citation type="journal article" date="2023" name="Int. J. Syst. Evol. Microbiol.">
        <title>&lt;i&gt;Holtiella tumoricola&lt;/i&gt; gen. nov. sp. nov., isolated from a human clinical sample.</title>
        <authorList>
            <person name="Allen-Vercoe E."/>
            <person name="Daigneault M.C."/>
            <person name="Vancuren S.J."/>
            <person name="Cochrane K."/>
            <person name="O'Neal L.L."/>
            <person name="Sankaranarayanan K."/>
            <person name="Lawson P.A."/>
        </authorList>
    </citation>
    <scope>NUCLEOTIDE SEQUENCE</scope>
    <source>
        <strain evidence="11">CC70A</strain>
    </source>
</reference>
<comment type="similarity">
    <text evidence="10">Belongs to the CbiN family.</text>
</comment>
<keyword evidence="2 10" id="KW-0813">Transport</keyword>
<accession>A0AA42DLP5</accession>
<dbReference type="GO" id="GO:0015087">
    <property type="term" value="F:cobalt ion transmembrane transporter activity"/>
    <property type="evidence" value="ECO:0007669"/>
    <property type="project" value="UniProtKB-UniRule"/>
</dbReference>
<comment type="subcellular location">
    <subcellularLocation>
        <location evidence="10">Cell membrane</location>
        <topology evidence="10">Multi-pass membrane protein</topology>
    </subcellularLocation>
</comment>
<comment type="caution">
    <text evidence="11">The sequence shown here is derived from an EMBL/GenBank/DDBJ whole genome shotgun (WGS) entry which is preliminary data.</text>
</comment>
<keyword evidence="1 10" id="KW-0171">Cobalt transport</keyword>
<dbReference type="InterPro" id="IPR003705">
    <property type="entry name" value="CbiN"/>
</dbReference>
<gene>
    <name evidence="10" type="primary">cbiN</name>
    <name evidence="11" type="ORF">PBV87_06585</name>
</gene>
<dbReference type="Proteomes" id="UP001169242">
    <property type="component" value="Unassembled WGS sequence"/>
</dbReference>
<keyword evidence="6 10" id="KW-1133">Transmembrane helix</keyword>
<evidence type="ECO:0000256" key="7">
    <source>
        <dbReference type="ARBA" id="ARBA00023065"/>
    </source>
</evidence>
<sequence length="98" mass="10665">MTKNTFPTNLLLILLVIIISFAPLFLIKNAEFGGADGEAETMITQINEDYEPWFEPLVEPASGEIESLLFALQAAIGAGILAYGFGYLNGKSKALKNR</sequence>
<evidence type="ECO:0000256" key="8">
    <source>
        <dbReference type="ARBA" id="ARBA00023136"/>
    </source>
</evidence>
<dbReference type="NCBIfam" id="NF002780">
    <property type="entry name" value="PRK02898.1"/>
    <property type="match status" value="1"/>
</dbReference>